<dbReference type="GO" id="GO:0005737">
    <property type="term" value="C:cytoplasm"/>
    <property type="evidence" value="ECO:0007669"/>
    <property type="project" value="TreeGrafter"/>
</dbReference>
<feature type="region of interest" description="Disordered" evidence="3">
    <location>
        <begin position="238"/>
        <end position="259"/>
    </location>
</feature>
<proteinExistence type="predicted"/>
<dbReference type="GO" id="GO:0004756">
    <property type="term" value="F:selenide, water dikinase activity"/>
    <property type="evidence" value="ECO:0007669"/>
    <property type="project" value="TreeGrafter"/>
</dbReference>
<dbReference type="AlphaFoldDB" id="A0A4D9D1Z4"/>
<dbReference type="InterPro" id="IPR036188">
    <property type="entry name" value="FAD/NAD-bd_sf"/>
</dbReference>
<dbReference type="GO" id="GO:0005524">
    <property type="term" value="F:ATP binding"/>
    <property type="evidence" value="ECO:0007669"/>
    <property type="project" value="UniProtKB-KW"/>
</dbReference>
<evidence type="ECO:0000313" key="7">
    <source>
        <dbReference type="Proteomes" id="UP000355283"/>
    </source>
</evidence>
<keyword evidence="7" id="KW-1185">Reference proteome</keyword>
<feature type="compositionally biased region" description="Pro residues" evidence="3">
    <location>
        <begin position="393"/>
        <end position="404"/>
    </location>
</feature>
<dbReference type="EMBL" id="SDOX01000016">
    <property type="protein sequence ID" value="TFJ85004.1"/>
    <property type="molecule type" value="Genomic_DNA"/>
</dbReference>
<evidence type="ECO:0000256" key="3">
    <source>
        <dbReference type="SAM" id="MobiDB-lite"/>
    </source>
</evidence>
<evidence type="ECO:0000313" key="6">
    <source>
        <dbReference type="EMBL" id="TFJ85004.1"/>
    </source>
</evidence>
<dbReference type="OrthoDB" id="409395at2759"/>
<dbReference type="Gene3D" id="3.50.50.100">
    <property type="match status" value="1"/>
</dbReference>
<dbReference type="InterPro" id="IPR016188">
    <property type="entry name" value="PurM-like_N"/>
</dbReference>
<dbReference type="SUPFAM" id="SSF51905">
    <property type="entry name" value="FAD/NAD(P)-binding domain"/>
    <property type="match status" value="2"/>
</dbReference>
<sequence length="841" mass="89344">MKLGLTPTPCYKNLVLVGGGHAHVHVLKMWGMQPLPGVQLTLITRDLSTPYSGMLPGFIAGHYSEDDCHIDLTRLANFAGARLVHSEACGLDISQRHVLCRDDRPPLPYDILSLDIGSSPSTSLLDDPLDASTMGITPVKPIDGLSARWNVLLERVRQWPAEGPPLRLLVVGGGAAGVELALAMQFRLGQEMDGGGERVKVSLLTKGTTVLPSHPAKAQEIFIRIFKERGIDLHTQAEAASVKEDPSSPSSQPSSTPAPFARLNVLHTKDGRSFPYHECVWCTEGQAAPWLMKTGLTLDEKGFLAVNRHLQSVSDPYVFAAGDVSSMLEHPRPKAGVFAVRAGPPLLRNLKNALRGATLATYTPQDLPSMDPSTSLSSPPFSLSALSSFFTPSHPPNPSEPGSPPGEAATSVHSHTMRCGGCGSKVGASILSRVLSRIKQSHSCNEDILLGMGDDAAVFRPPPPPLLQIQTLDFFRIFFPRFDPYVFGQIAANHALSDCHAMNARPRTALAQAVVPLAASEKLTEGLLLQLLAGAVQVLNAAGCTLVGGHTSEGTELSLGFAITGEAHPSQLLYKKGILPISSHLKNDEEETEESEDRKRRRLDGMTWMNPGRSLSLASSPSTSFAPVPTFSLLLTKALGTGTIMAAAGQGQGNAKWEAGAVASMLQSNAKAADILWREGGAIAATDVTGFGVLGHLTEMIRGDNGMVGEDNLLTTAGTGQEGGVRARLILSSLPALPGAEDCLAKGITSSLAPANQHHARHLLRNVPTVAHSNTSCVRQHSKYPLLFDPQTAGGLLACVPVDKVGITLHALQAAGYEAACVIGKVWNDEKTDVHIELVID</sequence>
<accession>A0A4D9D1Z4</accession>
<dbReference type="NCBIfam" id="TIGR03169">
    <property type="entry name" value="Nterm_to_SelD"/>
    <property type="match status" value="1"/>
</dbReference>
<reference evidence="6 7" key="1">
    <citation type="submission" date="2019-01" db="EMBL/GenBank/DDBJ databases">
        <title>Nuclear Genome Assembly of the Microalgal Biofuel strain Nannochloropsis salina CCMP1776.</title>
        <authorList>
            <person name="Hovde B."/>
        </authorList>
    </citation>
    <scope>NUCLEOTIDE SEQUENCE [LARGE SCALE GENOMIC DNA]</scope>
    <source>
        <strain evidence="6 7">CCMP1776</strain>
    </source>
</reference>
<feature type="compositionally biased region" description="Low complexity" evidence="3">
    <location>
        <begin position="247"/>
        <end position="259"/>
    </location>
</feature>
<dbReference type="Gene3D" id="3.30.1330.10">
    <property type="entry name" value="PurM-like, N-terminal domain"/>
    <property type="match status" value="1"/>
</dbReference>
<evidence type="ECO:0000259" key="5">
    <source>
        <dbReference type="Pfam" id="PF07992"/>
    </source>
</evidence>
<organism evidence="6 7">
    <name type="scientific">Nannochloropsis salina CCMP1776</name>
    <dbReference type="NCBI Taxonomy" id="1027361"/>
    <lineage>
        <taxon>Eukaryota</taxon>
        <taxon>Sar</taxon>
        <taxon>Stramenopiles</taxon>
        <taxon>Ochrophyta</taxon>
        <taxon>Eustigmatophyceae</taxon>
        <taxon>Eustigmatales</taxon>
        <taxon>Monodopsidaceae</taxon>
        <taxon>Microchloropsis</taxon>
        <taxon>Microchloropsis salina</taxon>
    </lineage>
</organism>
<dbReference type="InterPro" id="IPR036676">
    <property type="entry name" value="PurM-like_C_sf"/>
</dbReference>
<dbReference type="InterPro" id="IPR023753">
    <property type="entry name" value="FAD/NAD-binding_dom"/>
</dbReference>
<dbReference type="InterPro" id="IPR017584">
    <property type="entry name" value="Pyridine_nucleo_diS_OxRdtase_N"/>
</dbReference>
<dbReference type="NCBIfam" id="TIGR00476">
    <property type="entry name" value="selD"/>
    <property type="match status" value="1"/>
</dbReference>
<dbReference type="SUPFAM" id="SSF55326">
    <property type="entry name" value="PurM N-terminal domain-like"/>
    <property type="match status" value="1"/>
</dbReference>
<keyword evidence="1" id="KW-0547">Nucleotide-binding</keyword>
<dbReference type="PRINTS" id="PR00368">
    <property type="entry name" value="FADPNR"/>
</dbReference>
<keyword evidence="2" id="KW-0067">ATP-binding</keyword>
<comment type="caution">
    <text evidence="6">The sequence shown here is derived from an EMBL/GenBank/DDBJ whole genome shotgun (WGS) entry which is preliminary data.</text>
</comment>
<dbReference type="PANTHER" id="PTHR10256">
    <property type="entry name" value="SELENIDE, WATER DIKINASE"/>
    <property type="match status" value="1"/>
</dbReference>
<dbReference type="Pfam" id="PF07992">
    <property type="entry name" value="Pyr_redox_2"/>
    <property type="match status" value="1"/>
</dbReference>
<dbReference type="GO" id="GO:0016260">
    <property type="term" value="P:selenocysteine biosynthetic process"/>
    <property type="evidence" value="ECO:0007669"/>
    <property type="project" value="TreeGrafter"/>
</dbReference>
<gene>
    <name evidence="6" type="ORF">NSK_003428</name>
</gene>
<dbReference type="GO" id="GO:0016491">
    <property type="term" value="F:oxidoreductase activity"/>
    <property type="evidence" value="ECO:0007669"/>
    <property type="project" value="InterPro"/>
</dbReference>
<feature type="region of interest" description="Disordered" evidence="3">
    <location>
        <begin position="391"/>
        <end position="414"/>
    </location>
</feature>
<evidence type="ECO:0000256" key="2">
    <source>
        <dbReference type="ARBA" id="ARBA00022840"/>
    </source>
</evidence>
<protein>
    <recommendedName>
        <fullName evidence="8">Selenide, water dikinase</fullName>
    </recommendedName>
</protein>
<evidence type="ECO:0000256" key="1">
    <source>
        <dbReference type="ARBA" id="ARBA00022741"/>
    </source>
</evidence>
<dbReference type="PANTHER" id="PTHR10256:SF0">
    <property type="entry name" value="INACTIVE SELENIDE, WATER DIKINASE-LIKE PROTEIN-RELATED"/>
    <property type="match status" value="1"/>
</dbReference>
<dbReference type="InterPro" id="IPR004536">
    <property type="entry name" value="SPS/SelD"/>
</dbReference>
<feature type="domain" description="FAD/NAD(P)-binding" evidence="5">
    <location>
        <begin position="13"/>
        <end position="341"/>
    </location>
</feature>
<feature type="domain" description="PurM-like N-terminal" evidence="4">
    <location>
        <begin position="453"/>
        <end position="566"/>
    </location>
</feature>
<dbReference type="SUPFAM" id="SSF56042">
    <property type="entry name" value="PurM C-terminal domain-like"/>
    <property type="match status" value="1"/>
</dbReference>
<dbReference type="Pfam" id="PF00586">
    <property type="entry name" value="AIRS"/>
    <property type="match status" value="1"/>
</dbReference>
<dbReference type="Gene3D" id="3.90.650.10">
    <property type="entry name" value="PurM-like C-terminal domain"/>
    <property type="match status" value="1"/>
</dbReference>
<name>A0A4D9D1Z4_9STRA</name>
<evidence type="ECO:0008006" key="8">
    <source>
        <dbReference type="Google" id="ProtNLM"/>
    </source>
</evidence>
<dbReference type="InterPro" id="IPR036921">
    <property type="entry name" value="PurM-like_N_sf"/>
</dbReference>
<evidence type="ECO:0000259" key="4">
    <source>
        <dbReference type="Pfam" id="PF00586"/>
    </source>
</evidence>
<dbReference type="Proteomes" id="UP000355283">
    <property type="component" value="Unassembled WGS sequence"/>
</dbReference>